<feature type="transmembrane region" description="Helical" evidence="1">
    <location>
        <begin position="313"/>
        <end position="333"/>
    </location>
</feature>
<feature type="transmembrane region" description="Helical" evidence="1">
    <location>
        <begin position="83"/>
        <end position="101"/>
    </location>
</feature>
<proteinExistence type="predicted"/>
<organism evidence="2 3">
    <name type="scientific">Billgrantia gudaonensis</name>
    <dbReference type="NCBI Taxonomy" id="376427"/>
    <lineage>
        <taxon>Bacteria</taxon>
        <taxon>Pseudomonadati</taxon>
        <taxon>Pseudomonadota</taxon>
        <taxon>Gammaproteobacteria</taxon>
        <taxon>Oceanospirillales</taxon>
        <taxon>Halomonadaceae</taxon>
        <taxon>Billgrantia</taxon>
    </lineage>
</organism>
<keyword evidence="1" id="KW-0472">Membrane</keyword>
<feature type="transmembrane region" description="Helical" evidence="1">
    <location>
        <begin position="252"/>
        <end position="271"/>
    </location>
</feature>
<dbReference type="InterPro" id="IPR007820">
    <property type="entry name" value="AbrB_fam"/>
</dbReference>
<dbReference type="PANTHER" id="PTHR38457">
    <property type="entry name" value="REGULATOR ABRB-RELATED"/>
    <property type="match status" value="1"/>
</dbReference>
<feature type="transmembrane region" description="Helical" evidence="1">
    <location>
        <begin position="222"/>
        <end position="240"/>
    </location>
</feature>
<dbReference type="Pfam" id="PF05145">
    <property type="entry name" value="AbrB"/>
    <property type="match status" value="1"/>
</dbReference>
<dbReference type="Proteomes" id="UP000198525">
    <property type="component" value="Unassembled WGS sequence"/>
</dbReference>
<reference evidence="2 3" key="1">
    <citation type="submission" date="2016-10" db="EMBL/GenBank/DDBJ databases">
        <authorList>
            <person name="de Groot N.N."/>
        </authorList>
    </citation>
    <scope>NUCLEOTIDE SEQUENCE [LARGE SCALE GENOMIC DNA]</scope>
    <source>
        <strain evidence="2 3">CGMCC 1.6133</strain>
    </source>
</reference>
<dbReference type="OrthoDB" id="7157734at2"/>
<dbReference type="PIRSF" id="PIRSF038991">
    <property type="entry name" value="Protein_AbrB"/>
    <property type="match status" value="1"/>
</dbReference>
<feature type="transmembrane region" description="Helical" evidence="1">
    <location>
        <begin position="277"/>
        <end position="301"/>
    </location>
</feature>
<evidence type="ECO:0000313" key="3">
    <source>
        <dbReference type="Proteomes" id="UP000198525"/>
    </source>
</evidence>
<dbReference type="PANTHER" id="PTHR38457:SF1">
    <property type="entry name" value="REGULATOR ABRB-RELATED"/>
    <property type="match status" value="1"/>
</dbReference>
<dbReference type="GO" id="GO:0016020">
    <property type="term" value="C:membrane"/>
    <property type="evidence" value="ECO:0007669"/>
    <property type="project" value="InterPro"/>
</dbReference>
<keyword evidence="1" id="KW-0812">Transmembrane</keyword>
<dbReference type="EMBL" id="FNES01000007">
    <property type="protein sequence ID" value="SDJ68245.1"/>
    <property type="molecule type" value="Genomic_DNA"/>
</dbReference>
<dbReference type="AlphaFoldDB" id="A0A1G8VS63"/>
<keyword evidence="3" id="KW-1185">Reference proteome</keyword>
<dbReference type="GO" id="GO:0010468">
    <property type="term" value="P:regulation of gene expression"/>
    <property type="evidence" value="ECO:0007669"/>
    <property type="project" value="InterPro"/>
</dbReference>
<dbReference type="STRING" id="376427.SAMN04487954_10710"/>
<sequence length="342" mass="36356">MGQRSVVTLAIGVVGGGIATLASLPLAWMLGPLFMVLAASLWGVKTGVDKRLHRSSIAMLGLFIGNRIDLSELWHLVEWYPSVLAMLVYMVLMLIGGTWLFSRSGMSRLSAVFCSFPGSMNGAVVLAERLGTDIRWIAITHAMRLVMVVASAALLASHMAGDIVVGQGNGASWRDLSLLVLAPACWWLGRLLRLPIPEFLGPILVGAAMSSLGHGVVMPDIVLILTFLVLGSSVGSRFANTTWSRIVSVGRYGVLFGAYAVTMAVAFAWSIGTFTDLTFTAALLALLPGGVGEMAVIAVALDIDPVYVVSHHVLRLLLLILMGPLIISLGQRISQRPGPSGR</sequence>
<protein>
    <recommendedName>
        <fullName evidence="4">Ammonia monooxygenase</fullName>
    </recommendedName>
</protein>
<evidence type="ECO:0000256" key="1">
    <source>
        <dbReference type="SAM" id="Phobius"/>
    </source>
</evidence>
<dbReference type="NCBIfam" id="TIGR03082">
    <property type="entry name" value="Gneg_AbrB_dup"/>
    <property type="match status" value="2"/>
</dbReference>
<keyword evidence="1" id="KW-1133">Transmembrane helix</keyword>
<feature type="transmembrane region" description="Helical" evidence="1">
    <location>
        <begin position="136"/>
        <end position="156"/>
    </location>
</feature>
<name>A0A1G8VS63_9GAMM</name>
<evidence type="ECO:0000313" key="2">
    <source>
        <dbReference type="EMBL" id="SDJ68245.1"/>
    </source>
</evidence>
<dbReference type="InterPro" id="IPR017516">
    <property type="entry name" value="AbrB_dup"/>
</dbReference>
<accession>A0A1G8VS63</accession>
<gene>
    <name evidence="2" type="ORF">SAMN04487954_10710</name>
</gene>
<evidence type="ECO:0008006" key="4">
    <source>
        <dbReference type="Google" id="ProtNLM"/>
    </source>
</evidence>
<dbReference type="RefSeq" id="WP_089685578.1">
    <property type="nucleotide sequence ID" value="NZ_FNES01000007.1"/>
</dbReference>